<organism evidence="2 3">
    <name type="scientific">Purpureocillium lilacinum</name>
    <name type="common">Paecilomyces lilacinus</name>
    <dbReference type="NCBI Taxonomy" id="33203"/>
    <lineage>
        <taxon>Eukaryota</taxon>
        <taxon>Fungi</taxon>
        <taxon>Dikarya</taxon>
        <taxon>Ascomycota</taxon>
        <taxon>Pezizomycotina</taxon>
        <taxon>Sordariomycetes</taxon>
        <taxon>Hypocreomycetidae</taxon>
        <taxon>Hypocreales</taxon>
        <taxon>Ophiocordycipitaceae</taxon>
        <taxon>Purpureocillium</taxon>
    </lineage>
</organism>
<name>A0A2U3DZN7_PURLI</name>
<feature type="region of interest" description="Disordered" evidence="1">
    <location>
        <begin position="203"/>
        <end position="224"/>
    </location>
</feature>
<evidence type="ECO:0000313" key="2">
    <source>
        <dbReference type="EMBL" id="PWI67702.1"/>
    </source>
</evidence>
<gene>
    <name evidence="2" type="ORF">PCL_02623</name>
</gene>
<sequence length="300" mass="31995">MSEGPVEPYGVPDGVELTDRTCYTPGGSGSVIVQSRPSGCQSSAQHGRRCRQWAKADALPLALAHHEDSMDSKGQGVRPTLDCFWHVMSNYERPKHFTCQGVKGVKLGRDKDPPSHFLARSGTRTELAKPSGAWRTPAVGRAGEYAGAEGPAVFAKEAASVSDWGACNVDRLLGLLHISSRNSITPDLGAHRTQPRPEATDLVQDGHIHTGPSPTPNASQKSHARTPLTVRVEYGLAGNAAQQIQTKNKTTETAAANPLTTADPCNPQPPRPASGIDLAPTVTSRPDRHPPAWAPRTHTV</sequence>
<dbReference type="EMBL" id="LCWV01000017">
    <property type="protein sequence ID" value="PWI67702.1"/>
    <property type="molecule type" value="Genomic_DNA"/>
</dbReference>
<protein>
    <submittedName>
        <fullName evidence="2">Uncharacterized protein</fullName>
    </submittedName>
</protein>
<evidence type="ECO:0000256" key="1">
    <source>
        <dbReference type="SAM" id="MobiDB-lite"/>
    </source>
</evidence>
<dbReference type="Proteomes" id="UP000245956">
    <property type="component" value="Unassembled WGS sequence"/>
</dbReference>
<evidence type="ECO:0000313" key="3">
    <source>
        <dbReference type="Proteomes" id="UP000245956"/>
    </source>
</evidence>
<accession>A0A2U3DZN7</accession>
<comment type="caution">
    <text evidence="2">The sequence shown here is derived from an EMBL/GenBank/DDBJ whole genome shotgun (WGS) entry which is preliminary data.</text>
</comment>
<reference evidence="2 3" key="1">
    <citation type="journal article" date="2016" name="Front. Microbiol.">
        <title>Genome and transcriptome sequences reveal the specific parasitism of the nematophagous Purpureocillium lilacinum 36-1.</title>
        <authorList>
            <person name="Xie J."/>
            <person name="Li S."/>
            <person name="Mo C."/>
            <person name="Xiao X."/>
            <person name="Peng D."/>
            <person name="Wang G."/>
            <person name="Xiao Y."/>
        </authorList>
    </citation>
    <scope>NUCLEOTIDE SEQUENCE [LARGE SCALE GENOMIC DNA]</scope>
    <source>
        <strain evidence="2 3">36-1</strain>
    </source>
</reference>
<dbReference type="AlphaFoldDB" id="A0A2U3DZN7"/>
<proteinExistence type="predicted"/>
<feature type="region of interest" description="Disordered" evidence="1">
    <location>
        <begin position="257"/>
        <end position="300"/>
    </location>
</feature>